<accession>A0AAJ0D1K2</accession>
<protein>
    <submittedName>
        <fullName evidence="2">Uncharacterized protein</fullName>
    </submittedName>
</protein>
<dbReference type="EMBL" id="JASWJB010000002">
    <property type="protein sequence ID" value="KAK2616860.1"/>
    <property type="molecule type" value="Genomic_DNA"/>
</dbReference>
<feature type="region of interest" description="Disordered" evidence="1">
    <location>
        <begin position="1"/>
        <end position="35"/>
    </location>
</feature>
<keyword evidence="3" id="KW-1185">Reference proteome</keyword>
<evidence type="ECO:0000313" key="2">
    <source>
        <dbReference type="EMBL" id="KAK2616860.1"/>
    </source>
</evidence>
<gene>
    <name evidence="2" type="ORF">QQS21_000238</name>
</gene>
<dbReference type="Proteomes" id="UP001251528">
    <property type="component" value="Unassembled WGS sequence"/>
</dbReference>
<organism evidence="2 3">
    <name type="scientific">Conoideocrella luteorostrata</name>
    <dbReference type="NCBI Taxonomy" id="1105319"/>
    <lineage>
        <taxon>Eukaryota</taxon>
        <taxon>Fungi</taxon>
        <taxon>Dikarya</taxon>
        <taxon>Ascomycota</taxon>
        <taxon>Pezizomycotina</taxon>
        <taxon>Sordariomycetes</taxon>
        <taxon>Hypocreomycetidae</taxon>
        <taxon>Hypocreales</taxon>
        <taxon>Clavicipitaceae</taxon>
        <taxon>Conoideocrella</taxon>
    </lineage>
</organism>
<sequence>MSSGDNTRPAGDTEPVREIDDAEFEGGNPTAGDAWIKWNVKGGRDRTETRAIGVDHSLSGSPHIQGVEIKSAPVTLHVWISSWPSGDPYRSIPGPTNGQHHIDLGRIGSFRFEPRK</sequence>
<evidence type="ECO:0000313" key="3">
    <source>
        <dbReference type="Proteomes" id="UP001251528"/>
    </source>
</evidence>
<proteinExistence type="predicted"/>
<evidence type="ECO:0000256" key="1">
    <source>
        <dbReference type="SAM" id="MobiDB-lite"/>
    </source>
</evidence>
<name>A0AAJ0D1K2_9HYPO</name>
<dbReference type="AlphaFoldDB" id="A0AAJ0D1K2"/>
<reference evidence="2" key="1">
    <citation type="submission" date="2023-06" db="EMBL/GenBank/DDBJ databases">
        <title>Conoideocrella luteorostrata (Hypocreales: Clavicipitaceae), a potential biocontrol fungus for elongate hemlock scale in United States Christmas tree production areas.</title>
        <authorList>
            <person name="Barrett H."/>
            <person name="Lovett B."/>
            <person name="Macias A.M."/>
            <person name="Stajich J.E."/>
            <person name="Kasson M.T."/>
        </authorList>
    </citation>
    <scope>NUCLEOTIDE SEQUENCE</scope>
    <source>
        <strain evidence="2">ARSEF 14590</strain>
    </source>
</reference>
<comment type="caution">
    <text evidence="2">The sequence shown here is derived from an EMBL/GenBank/DDBJ whole genome shotgun (WGS) entry which is preliminary data.</text>
</comment>